<dbReference type="GO" id="GO:0009083">
    <property type="term" value="P:branched-chain amino acid catabolic process"/>
    <property type="evidence" value="ECO:0007669"/>
    <property type="project" value="InterPro"/>
</dbReference>
<dbReference type="GO" id="GO:0015658">
    <property type="term" value="F:branched-chain amino acid transmembrane transporter activity"/>
    <property type="evidence" value="ECO:0007669"/>
    <property type="project" value="InterPro"/>
</dbReference>
<dbReference type="InterPro" id="IPR042164">
    <property type="entry name" value="SLC25A44"/>
</dbReference>
<feature type="repeat" description="Solcar" evidence="5">
    <location>
        <begin position="39"/>
        <end position="124"/>
    </location>
</feature>
<dbReference type="Proteomes" id="UP000298663">
    <property type="component" value="Unassembled WGS sequence"/>
</dbReference>
<dbReference type="GO" id="GO:0005739">
    <property type="term" value="C:mitochondrion"/>
    <property type="evidence" value="ECO:0007669"/>
    <property type="project" value="InterPro"/>
</dbReference>
<protein>
    <recommendedName>
        <fullName evidence="9">Mitochondrial carrier protein</fullName>
    </recommendedName>
</protein>
<sequence length="345" mass="39165">MTEMTSPFMSHKECSVGKECRKPNPATVTTLDVIEWDHMNLKLFYPMALASTWSVRTVLYPLAVLRSRLQLQKQHSVYRGTMDAFFSIAKHEGCRGLYRGFWVTVPQVGTSFIYSTVYEKLRAVLQQNYGWTSCAGISSLAGGAASFCTQAIFVPTDIIAQHMMIYNYAEKFISGNDHKVLDYLRSNKGTLGIRVIKAVYHSDGIAGFYRGFWASSAVYVPTCFVFWPTYYKIQEALKHLRKRVNFNNTSLLLDQAVAATLGGAVSTIATNPMEVFRIRLQFQVHRTTYSQTLARLIRNEGWTVFTKGLPPRLLSNSIYTGVVMVGYEIVKRFCVLSEYQHAVKW</sequence>
<gene>
    <name evidence="7" type="ORF">L596_018268</name>
</gene>
<feature type="repeat" description="Solcar" evidence="5">
    <location>
        <begin position="250"/>
        <end position="333"/>
    </location>
</feature>
<reference evidence="7 8" key="1">
    <citation type="journal article" date="2015" name="Genome Biol.">
        <title>Comparative genomics of Steinernema reveals deeply conserved gene regulatory networks.</title>
        <authorList>
            <person name="Dillman A.R."/>
            <person name="Macchietto M."/>
            <person name="Porter C.F."/>
            <person name="Rogers A."/>
            <person name="Williams B."/>
            <person name="Antoshechkin I."/>
            <person name="Lee M.M."/>
            <person name="Goodwin Z."/>
            <person name="Lu X."/>
            <person name="Lewis E.E."/>
            <person name="Goodrich-Blair H."/>
            <person name="Stock S.P."/>
            <person name="Adams B.J."/>
            <person name="Sternberg P.W."/>
            <person name="Mortazavi A."/>
        </authorList>
    </citation>
    <scope>NUCLEOTIDE SEQUENCE [LARGE SCALE GENOMIC DNA]</scope>
    <source>
        <strain evidence="7 8">ALL</strain>
    </source>
</reference>
<dbReference type="Pfam" id="PF00153">
    <property type="entry name" value="Mito_carr"/>
    <property type="match status" value="3"/>
</dbReference>
<dbReference type="PANTHER" id="PTHR46314">
    <property type="entry name" value="SOLUTE CARRIER FAMILY 25 MEMBER 44"/>
    <property type="match status" value="1"/>
</dbReference>
<proteinExistence type="inferred from homology"/>
<dbReference type="SUPFAM" id="SSF103506">
    <property type="entry name" value="Mitochondrial carrier"/>
    <property type="match status" value="1"/>
</dbReference>
<accession>A0A4U5N4L3</accession>
<dbReference type="AlphaFoldDB" id="A0A4U5N4L3"/>
<feature type="repeat" description="Solcar" evidence="5">
    <location>
        <begin position="133"/>
        <end position="236"/>
    </location>
</feature>
<dbReference type="OrthoDB" id="250329at2759"/>
<dbReference type="EMBL" id="AZBU02000005">
    <property type="protein sequence ID" value="TKR77264.1"/>
    <property type="molecule type" value="Genomic_DNA"/>
</dbReference>
<organism evidence="7 8">
    <name type="scientific">Steinernema carpocapsae</name>
    <name type="common">Entomopathogenic nematode</name>
    <dbReference type="NCBI Taxonomy" id="34508"/>
    <lineage>
        <taxon>Eukaryota</taxon>
        <taxon>Metazoa</taxon>
        <taxon>Ecdysozoa</taxon>
        <taxon>Nematoda</taxon>
        <taxon>Chromadorea</taxon>
        <taxon>Rhabditida</taxon>
        <taxon>Tylenchina</taxon>
        <taxon>Panagrolaimomorpha</taxon>
        <taxon>Strongyloidoidea</taxon>
        <taxon>Steinernematidae</taxon>
        <taxon>Steinernema</taxon>
    </lineage>
</organism>
<keyword evidence="6" id="KW-0813">Transport</keyword>
<evidence type="ECO:0000313" key="8">
    <source>
        <dbReference type="Proteomes" id="UP000298663"/>
    </source>
</evidence>
<dbReference type="STRING" id="34508.A0A4U5N4L3"/>
<keyword evidence="4 5" id="KW-0472">Membrane</keyword>
<evidence type="ECO:0000313" key="7">
    <source>
        <dbReference type="EMBL" id="TKR77264.1"/>
    </source>
</evidence>
<dbReference type="GO" id="GO:0016020">
    <property type="term" value="C:membrane"/>
    <property type="evidence" value="ECO:0007669"/>
    <property type="project" value="UniProtKB-SubCell"/>
</dbReference>
<evidence type="ECO:0000256" key="5">
    <source>
        <dbReference type="PROSITE-ProRule" id="PRU00282"/>
    </source>
</evidence>
<dbReference type="InterPro" id="IPR018108">
    <property type="entry name" value="MCP_transmembrane"/>
</dbReference>
<comment type="similarity">
    <text evidence="2 6">Belongs to the mitochondrial carrier (TC 2.A.29) family.</text>
</comment>
<reference evidence="7 8" key="2">
    <citation type="journal article" date="2019" name="G3 (Bethesda)">
        <title>Hybrid Assembly of the Genome of the Entomopathogenic Nematode Steinernema carpocapsae Identifies the X-Chromosome.</title>
        <authorList>
            <person name="Serra L."/>
            <person name="Macchietto M."/>
            <person name="Macias-Munoz A."/>
            <person name="McGill C.J."/>
            <person name="Rodriguez I.M."/>
            <person name="Rodriguez B."/>
            <person name="Murad R."/>
            <person name="Mortazavi A."/>
        </authorList>
    </citation>
    <scope>NUCLEOTIDE SEQUENCE [LARGE SCALE GENOMIC DNA]</scope>
    <source>
        <strain evidence="7 8">ALL</strain>
    </source>
</reference>
<dbReference type="PANTHER" id="PTHR46314:SF4">
    <property type="entry name" value="SOLUTE CARRIER FAMILY 25 MEMBER 44"/>
    <property type="match status" value="1"/>
</dbReference>
<name>A0A4U5N4L3_STECR</name>
<evidence type="ECO:0008006" key="9">
    <source>
        <dbReference type="Google" id="ProtNLM"/>
    </source>
</evidence>
<comment type="caution">
    <text evidence="7">The sequence shown here is derived from an EMBL/GenBank/DDBJ whole genome shotgun (WGS) entry which is preliminary data.</text>
</comment>
<keyword evidence="8" id="KW-1185">Reference proteome</keyword>
<evidence type="ECO:0000256" key="4">
    <source>
        <dbReference type="ARBA" id="ARBA00023136"/>
    </source>
</evidence>
<evidence type="ECO:0000256" key="2">
    <source>
        <dbReference type="ARBA" id="ARBA00006375"/>
    </source>
</evidence>
<dbReference type="PROSITE" id="PS50920">
    <property type="entry name" value="SOLCAR"/>
    <property type="match status" value="3"/>
</dbReference>
<evidence type="ECO:0000256" key="6">
    <source>
        <dbReference type="RuleBase" id="RU000488"/>
    </source>
</evidence>
<evidence type="ECO:0000256" key="1">
    <source>
        <dbReference type="ARBA" id="ARBA00004141"/>
    </source>
</evidence>
<dbReference type="InterPro" id="IPR023395">
    <property type="entry name" value="MCP_dom_sf"/>
</dbReference>
<evidence type="ECO:0000256" key="3">
    <source>
        <dbReference type="ARBA" id="ARBA00022692"/>
    </source>
</evidence>
<keyword evidence="3 5" id="KW-0812">Transmembrane</keyword>
<comment type="subcellular location">
    <subcellularLocation>
        <location evidence="1">Membrane</location>
        <topology evidence="1">Multi-pass membrane protein</topology>
    </subcellularLocation>
</comment>
<dbReference type="Gene3D" id="1.50.40.10">
    <property type="entry name" value="Mitochondrial carrier domain"/>
    <property type="match status" value="2"/>
</dbReference>